<evidence type="ECO:0000259" key="1">
    <source>
        <dbReference type="Pfam" id="PF01408"/>
    </source>
</evidence>
<gene>
    <name evidence="2" type="ORF">C8D86_103130</name>
</gene>
<dbReference type="Proteomes" id="UP000254720">
    <property type="component" value="Unassembled WGS sequence"/>
</dbReference>
<dbReference type="Pfam" id="PF01408">
    <property type="entry name" value="GFO_IDH_MocA"/>
    <property type="match status" value="1"/>
</dbReference>
<feature type="domain" description="Gfo/Idh/MocA-like oxidoreductase N-terminal" evidence="1">
    <location>
        <begin position="4"/>
        <end position="124"/>
    </location>
</feature>
<dbReference type="Gene3D" id="3.30.360.10">
    <property type="entry name" value="Dihydrodipicolinate Reductase, domain 2"/>
    <property type="match status" value="1"/>
</dbReference>
<dbReference type="Gene3D" id="3.40.50.720">
    <property type="entry name" value="NAD(P)-binding Rossmann-like Domain"/>
    <property type="match status" value="1"/>
</dbReference>
<evidence type="ECO:0000313" key="3">
    <source>
        <dbReference type="Proteomes" id="UP000254720"/>
    </source>
</evidence>
<accession>A0A370GWV2</accession>
<dbReference type="EMBL" id="QQAX01000003">
    <property type="protein sequence ID" value="RDI48165.1"/>
    <property type="molecule type" value="Genomic_DNA"/>
</dbReference>
<dbReference type="SUPFAM" id="SSF55347">
    <property type="entry name" value="Glyceraldehyde-3-phosphate dehydrogenase-like, C-terminal domain"/>
    <property type="match status" value="1"/>
</dbReference>
<dbReference type="AlphaFoldDB" id="A0A370GWV2"/>
<dbReference type="InterPro" id="IPR051450">
    <property type="entry name" value="Gfo/Idh/MocA_Oxidoreductases"/>
</dbReference>
<protein>
    <submittedName>
        <fullName evidence="2">Putative dehydrogenase</fullName>
    </submittedName>
</protein>
<reference evidence="2 3" key="1">
    <citation type="submission" date="2018-07" db="EMBL/GenBank/DDBJ databases">
        <title>Genomic Encyclopedia of Type Strains, Phase IV (KMG-IV): sequencing the most valuable type-strain genomes for metagenomic binning, comparative biology and taxonomic classification.</title>
        <authorList>
            <person name="Goeker M."/>
        </authorList>
    </citation>
    <scope>NUCLEOTIDE SEQUENCE [LARGE SCALE GENOMIC DNA]</scope>
    <source>
        <strain evidence="2 3">DSM 16500</strain>
    </source>
</reference>
<dbReference type="PANTHER" id="PTHR43377">
    <property type="entry name" value="BILIVERDIN REDUCTASE A"/>
    <property type="match status" value="1"/>
</dbReference>
<dbReference type="SUPFAM" id="SSF51735">
    <property type="entry name" value="NAD(P)-binding Rossmann-fold domains"/>
    <property type="match status" value="1"/>
</dbReference>
<comment type="caution">
    <text evidence="2">The sequence shown here is derived from an EMBL/GenBank/DDBJ whole genome shotgun (WGS) entry which is preliminary data.</text>
</comment>
<dbReference type="PANTHER" id="PTHR43377:SF1">
    <property type="entry name" value="BILIVERDIN REDUCTASE A"/>
    <property type="match status" value="1"/>
</dbReference>
<proteinExistence type="predicted"/>
<evidence type="ECO:0000313" key="2">
    <source>
        <dbReference type="EMBL" id="RDI48165.1"/>
    </source>
</evidence>
<dbReference type="InterPro" id="IPR000683">
    <property type="entry name" value="Gfo/Idh/MocA-like_OxRdtase_N"/>
</dbReference>
<organism evidence="2 3">
    <name type="scientific">Aquicella lusitana</name>
    <dbReference type="NCBI Taxonomy" id="254246"/>
    <lineage>
        <taxon>Bacteria</taxon>
        <taxon>Pseudomonadati</taxon>
        <taxon>Pseudomonadota</taxon>
        <taxon>Gammaproteobacteria</taxon>
        <taxon>Legionellales</taxon>
        <taxon>Coxiellaceae</taxon>
        <taxon>Aquicella</taxon>
    </lineage>
</organism>
<keyword evidence="3" id="KW-1185">Reference proteome</keyword>
<name>A0A370GWV2_9COXI</name>
<dbReference type="InterPro" id="IPR036291">
    <property type="entry name" value="NAD(P)-bd_dom_sf"/>
</dbReference>
<dbReference type="RefSeq" id="WP_114833639.1">
    <property type="nucleotide sequence ID" value="NZ_LR699114.1"/>
</dbReference>
<dbReference type="GO" id="GO:0000166">
    <property type="term" value="F:nucleotide binding"/>
    <property type="evidence" value="ECO:0007669"/>
    <property type="project" value="InterPro"/>
</dbReference>
<sequence length="361" mass="40543">MSKLNIGMIGAGFIGQLAHLMNFIEIPDCKVQALAEFKPELRNKVAARFGIPKTYASHLDLLQDDEIDAVVVVTPRPFTGPTVLDCLNARKHVLSEKPMVGCSEQGKRLLDAANANNVKYAVGYMKRFDEGVEAAKNALDEALQTGSLGDILSVHATCYMGNSYCNPYGHVVTQESAEYPSVGWSIAPKWLPEEYHQRFGAYLNTYSHVTNLLRYLFDHTPSIEFVNLTNHTGQLVVLGFKNFLATLQTGKMSHRGWSEEVRITFTDGEITLFLPPALLRNVPASVEIYRAGKIQEQIRPYINWSWAFRRQAEAFVTDILEQKPMRNSAEEGFKEVLLTEAIWEAEMQRIGSLNKLMEVAI</sequence>
<dbReference type="OrthoDB" id="9781031at2"/>